<reference evidence="5" key="1">
    <citation type="submission" date="2023-08" db="EMBL/GenBank/DDBJ databases">
        <authorList>
            <person name="Audoor S."/>
            <person name="Bilcke G."/>
        </authorList>
    </citation>
    <scope>NUCLEOTIDE SEQUENCE</scope>
</reference>
<dbReference type="Pfam" id="PF01822">
    <property type="entry name" value="WSC"/>
    <property type="match status" value="4"/>
</dbReference>
<evidence type="ECO:0000313" key="6">
    <source>
        <dbReference type="Proteomes" id="UP001295423"/>
    </source>
</evidence>
<feature type="compositionally biased region" description="Low complexity" evidence="2">
    <location>
        <begin position="506"/>
        <end position="516"/>
    </location>
</feature>
<evidence type="ECO:0000256" key="1">
    <source>
        <dbReference type="ARBA" id="ARBA00022737"/>
    </source>
</evidence>
<feature type="domain" description="WSC" evidence="4">
    <location>
        <begin position="602"/>
        <end position="689"/>
    </location>
</feature>
<gene>
    <name evidence="5" type="ORF">CYCCA115_LOCUS24385</name>
</gene>
<keyword evidence="1" id="KW-0677">Repeat</keyword>
<feature type="region of interest" description="Disordered" evidence="2">
    <location>
        <begin position="1"/>
        <end position="150"/>
    </location>
</feature>
<feature type="region of interest" description="Disordered" evidence="2">
    <location>
        <begin position="255"/>
        <end position="282"/>
    </location>
</feature>
<dbReference type="InterPro" id="IPR002889">
    <property type="entry name" value="WSC_carb-bd"/>
</dbReference>
<feature type="domain" description="WSC" evidence="4">
    <location>
        <begin position="702"/>
        <end position="810"/>
    </location>
</feature>
<dbReference type="Proteomes" id="UP001295423">
    <property type="component" value="Unassembled WGS sequence"/>
</dbReference>
<dbReference type="EMBL" id="CAKOGP040002502">
    <property type="protein sequence ID" value="CAJ1970366.1"/>
    <property type="molecule type" value="Genomic_DNA"/>
</dbReference>
<keyword evidence="3" id="KW-0472">Membrane</keyword>
<feature type="compositionally biased region" description="Low complexity" evidence="2">
    <location>
        <begin position="258"/>
        <end position="275"/>
    </location>
</feature>
<evidence type="ECO:0000256" key="3">
    <source>
        <dbReference type="SAM" id="Phobius"/>
    </source>
</evidence>
<organism evidence="5 6">
    <name type="scientific">Cylindrotheca closterium</name>
    <dbReference type="NCBI Taxonomy" id="2856"/>
    <lineage>
        <taxon>Eukaryota</taxon>
        <taxon>Sar</taxon>
        <taxon>Stramenopiles</taxon>
        <taxon>Ochrophyta</taxon>
        <taxon>Bacillariophyta</taxon>
        <taxon>Bacillariophyceae</taxon>
        <taxon>Bacillariophycidae</taxon>
        <taxon>Bacillariales</taxon>
        <taxon>Bacillariaceae</taxon>
        <taxon>Cylindrotheca</taxon>
    </lineage>
</organism>
<dbReference type="InterPro" id="IPR051589">
    <property type="entry name" value="Sialate-O-sulfotransferase"/>
</dbReference>
<feature type="domain" description="WSC" evidence="4">
    <location>
        <begin position="822"/>
        <end position="912"/>
    </location>
</feature>
<accession>A0AAD2GD68</accession>
<keyword evidence="3" id="KW-0812">Transmembrane</keyword>
<evidence type="ECO:0000259" key="4">
    <source>
        <dbReference type="PROSITE" id="PS51212"/>
    </source>
</evidence>
<name>A0AAD2GD68_9STRA</name>
<comment type="caution">
    <text evidence="5">The sequence shown here is derived from an EMBL/GenBank/DDBJ whole genome shotgun (WGS) entry which is preliminary data.</text>
</comment>
<keyword evidence="3" id="KW-1133">Transmembrane helix</keyword>
<feature type="compositionally biased region" description="Basic and acidic residues" evidence="2">
    <location>
        <begin position="18"/>
        <end position="35"/>
    </location>
</feature>
<feature type="compositionally biased region" description="Pro residues" evidence="2">
    <location>
        <begin position="517"/>
        <end position="526"/>
    </location>
</feature>
<dbReference type="AlphaFoldDB" id="A0AAD2GD68"/>
<feature type="compositionally biased region" description="Low complexity" evidence="2">
    <location>
        <begin position="536"/>
        <end position="580"/>
    </location>
</feature>
<dbReference type="SMART" id="SM00321">
    <property type="entry name" value="WSC"/>
    <property type="match status" value="3"/>
</dbReference>
<feature type="compositionally biased region" description="Polar residues" evidence="2">
    <location>
        <begin position="77"/>
        <end position="90"/>
    </location>
</feature>
<feature type="compositionally biased region" description="Basic and acidic residues" evidence="2">
    <location>
        <begin position="131"/>
        <end position="148"/>
    </location>
</feature>
<sequence length="1035" mass="110096">MDNNKDSKSPHTRSKRREKQDRDAKRQTRSARDSSDVVPGAQASREEHKSKGKSRSGRSASSRSWNRDEKSAHRNRSSATASVPSAQTGRSKSRRDEKAKERRNTRATRPGVESASFSKDRSRSKASRNAKTSDKNKEEEDIAAKGDGEPVVAALLIEEEGDDEKKAKEMAHMRKEMAAEAERQRQRLEEENRRREEAGRMEAERLEKEQKKKRRNMIICVVLVVLVLIGGGVGAFFVLNGSNDVAPENVNMAETLEPSSTPSASPSADPSGNPSTAPTQGVYKQPSLEECERIAAGLPIDGEDQMTARNFDIVMQVDLADDSDITLLVPELETKIEQRLVPNLLGCPRDAFIRRQLIGKKVNGKEPSNHRHLQSIRYAIAKAIVAVSLTDDACQDSNSSNCSILTLNLELRVRGNENAIDLAGIILEVFPNGQDIRPQLGLVAPFDTVVVQIIRSNDPTVAPTIAPTGVGSENSTSFPTATPSNNPSSAPVIGPTVSTPAPSVIPSTLPSTTPSAAPTPTPPPTVDPQLGVTLQPTRTSSSSPTTNPSETPSKSPSSIPSSTPSIDLSTTPTIDTSVAPSPGPTSGPTSGPTPNPTTSAPTSIYLGCYTDDEKRDMDILFRRNMEVQECRDSCKDIGYPFAAIQEGSICFCGNSYGSLGSGSNCNNACLNSADENCGGPFANSVYMSGANGAYSSAPVLESDLYCGCFQDITSDRDLVFFFGRDLSQIGCIRYCKSEGYDFAGLQYQNECWCGDTPAGAFGTSITCFTVDKDRDETSDICTDTGEGACYGGTNDCECGGAGSNTLFRTSQAVSCPSTISPTIEYLACGSDDALDRDLSVLGSVRASVSGCRTICSDIGFVYSGLQEGLLCFCGNSYGNYGTGGVSCNSACAVDSGESDCGGVSANSIYWSGAAVAPVAELDDNLYCGCMGDVPSQRDLKHFSPYLDLGQKACIYYCRSKNFDFAGLQFTNQCWCGNSAGLHGPSNDCNMNCQFPEASNCYDGSSSCTCGGSNANNVFRTSSSSPSCPAAGVSGS</sequence>
<feature type="compositionally biased region" description="Pro residues" evidence="2">
    <location>
        <begin position="581"/>
        <end position="595"/>
    </location>
</feature>
<feature type="domain" description="WSC" evidence="4">
    <location>
        <begin position="923"/>
        <end position="1021"/>
    </location>
</feature>
<feature type="transmembrane region" description="Helical" evidence="3">
    <location>
        <begin position="217"/>
        <end position="239"/>
    </location>
</feature>
<dbReference type="PROSITE" id="PS51212">
    <property type="entry name" value="WSC"/>
    <property type="match status" value="4"/>
</dbReference>
<evidence type="ECO:0000313" key="5">
    <source>
        <dbReference type="EMBL" id="CAJ1970366.1"/>
    </source>
</evidence>
<feature type="region of interest" description="Disordered" evidence="2">
    <location>
        <begin position="460"/>
        <end position="604"/>
    </location>
</feature>
<proteinExistence type="predicted"/>
<protein>
    <recommendedName>
        <fullName evidence="4">WSC domain-containing protein</fullName>
    </recommendedName>
</protein>
<keyword evidence="6" id="KW-1185">Reference proteome</keyword>
<feature type="compositionally biased region" description="Polar residues" evidence="2">
    <location>
        <begin position="471"/>
        <end position="489"/>
    </location>
</feature>
<dbReference type="PANTHER" id="PTHR45964:SF5">
    <property type="entry name" value="WSCD FAMILY MEMBER CG9164"/>
    <property type="match status" value="1"/>
</dbReference>
<dbReference type="PANTHER" id="PTHR45964">
    <property type="entry name" value="WSCD FAMILY MEMBER CG9164"/>
    <property type="match status" value="1"/>
</dbReference>
<evidence type="ECO:0000256" key="2">
    <source>
        <dbReference type="SAM" id="MobiDB-lite"/>
    </source>
</evidence>
<feature type="region of interest" description="Disordered" evidence="2">
    <location>
        <begin position="175"/>
        <end position="210"/>
    </location>
</feature>
<feature type="compositionally biased region" description="Basic and acidic residues" evidence="2">
    <location>
        <begin position="94"/>
        <end position="104"/>
    </location>
</feature>